<dbReference type="Proteomes" id="UP000095455">
    <property type="component" value="Unassembled WGS sequence"/>
</dbReference>
<evidence type="ECO:0000256" key="8">
    <source>
        <dbReference type="SAM" id="SignalP"/>
    </source>
</evidence>
<evidence type="ECO:0000313" key="11">
    <source>
        <dbReference type="EMBL" id="CUN61990.1"/>
    </source>
</evidence>
<proteinExistence type="inferred from homology"/>
<keyword evidence="8" id="KW-0732">Signal</keyword>
<evidence type="ECO:0000313" key="19">
    <source>
        <dbReference type="Proteomes" id="UP000461276"/>
    </source>
</evidence>
<dbReference type="PROSITE" id="PS51885">
    <property type="entry name" value="NEPRILYSIN"/>
    <property type="match status" value="1"/>
</dbReference>
<feature type="domain" description="Peptidase M13 N-terminal" evidence="10">
    <location>
        <begin position="45"/>
        <end position="423"/>
    </location>
</feature>
<evidence type="ECO:0000313" key="12">
    <source>
        <dbReference type="EMBL" id="MRY94831.1"/>
    </source>
</evidence>
<dbReference type="AlphaFoldDB" id="A0A173YEM0"/>
<evidence type="ECO:0000256" key="4">
    <source>
        <dbReference type="ARBA" id="ARBA00022723"/>
    </source>
</evidence>
<evidence type="ECO:0000256" key="7">
    <source>
        <dbReference type="ARBA" id="ARBA00023049"/>
    </source>
</evidence>
<dbReference type="Gene3D" id="3.40.390.10">
    <property type="entry name" value="Collagenase (Catalytic Domain)"/>
    <property type="match status" value="1"/>
</dbReference>
<dbReference type="InterPro" id="IPR024079">
    <property type="entry name" value="MetalloPept_cat_dom_sf"/>
</dbReference>
<evidence type="ECO:0000259" key="10">
    <source>
        <dbReference type="Pfam" id="PF05649"/>
    </source>
</evidence>
<keyword evidence="6" id="KW-0862">Zinc</keyword>
<evidence type="ECO:0000256" key="6">
    <source>
        <dbReference type="ARBA" id="ARBA00022833"/>
    </source>
</evidence>
<dbReference type="EMBL" id="WKMY01000013">
    <property type="protein sequence ID" value="MRY94831.1"/>
    <property type="molecule type" value="Genomic_DNA"/>
</dbReference>
<dbReference type="InterPro" id="IPR008753">
    <property type="entry name" value="Peptidase_M13_N"/>
</dbReference>
<dbReference type="EMBL" id="WKMO01000011">
    <property type="protein sequence ID" value="MSB74262.1"/>
    <property type="molecule type" value="Genomic_DNA"/>
</dbReference>
<keyword evidence="4" id="KW-0479">Metal-binding</keyword>
<dbReference type="GO" id="GO:0005886">
    <property type="term" value="C:plasma membrane"/>
    <property type="evidence" value="ECO:0007669"/>
    <property type="project" value="TreeGrafter"/>
</dbReference>
<dbReference type="PRINTS" id="PR00786">
    <property type="entry name" value="NEPRILYSIN"/>
</dbReference>
<reference evidence="17 18" key="2">
    <citation type="journal article" date="2019" name="Nat. Med.">
        <title>A library of human gut bacterial isolates paired with longitudinal multiomics data enables mechanistic microbiome research.</title>
        <authorList>
            <person name="Poyet M."/>
            <person name="Groussin M."/>
            <person name="Gibbons S.M."/>
            <person name="Avila-Pacheco J."/>
            <person name="Jiang X."/>
            <person name="Kearney S.M."/>
            <person name="Perrotta A.R."/>
            <person name="Berdy B."/>
            <person name="Zhao S."/>
            <person name="Lieberman T.D."/>
            <person name="Swanson P.K."/>
            <person name="Smith M."/>
            <person name="Roesemann S."/>
            <person name="Alexander J.E."/>
            <person name="Rich S.A."/>
            <person name="Livny J."/>
            <person name="Vlamakis H."/>
            <person name="Clish C."/>
            <person name="Bullock K."/>
            <person name="Deik A."/>
            <person name="Scott J."/>
            <person name="Pierce K.A."/>
            <person name="Xavier R.J."/>
            <person name="Alm E.J."/>
        </authorList>
    </citation>
    <scope>NUCLEOTIDE SEQUENCE [LARGE SCALE GENOMIC DNA]</scope>
    <source>
        <strain evidence="13 17">BIOML-A2</strain>
        <strain evidence="14 18">BIOML-A20</strain>
        <strain evidence="12 19">BIOML-A9</strain>
    </source>
</reference>
<feature type="signal peptide" evidence="8">
    <location>
        <begin position="1"/>
        <end position="18"/>
    </location>
</feature>
<name>A0A173YEM0_PARDI</name>
<dbReference type="GO" id="GO:0004222">
    <property type="term" value="F:metalloendopeptidase activity"/>
    <property type="evidence" value="ECO:0007669"/>
    <property type="project" value="InterPro"/>
</dbReference>
<evidence type="ECO:0000256" key="1">
    <source>
        <dbReference type="ARBA" id="ARBA00001947"/>
    </source>
</evidence>
<evidence type="ECO:0000313" key="15">
    <source>
        <dbReference type="EMBL" id="QJE27109.1"/>
    </source>
</evidence>
<dbReference type="OMA" id="FGWAQVW"/>
<reference evidence="11 16" key="1">
    <citation type="submission" date="2015-09" db="EMBL/GenBank/DDBJ databases">
        <authorList>
            <consortium name="Pathogen Informatics"/>
        </authorList>
    </citation>
    <scope>NUCLEOTIDE SEQUENCE [LARGE SCALE GENOMIC DNA]</scope>
    <source>
        <strain evidence="11 16">2789STDY5608822</strain>
    </source>
</reference>
<feature type="domain" description="Peptidase M13 C-terminal" evidence="9">
    <location>
        <begin position="475"/>
        <end position="677"/>
    </location>
</feature>
<keyword evidence="7" id="KW-0482">Metalloprotease</keyword>
<dbReference type="Pfam" id="PF05649">
    <property type="entry name" value="Peptidase_M13_N"/>
    <property type="match status" value="1"/>
</dbReference>
<dbReference type="SUPFAM" id="SSF55486">
    <property type="entry name" value="Metalloproteases ('zincins'), catalytic domain"/>
    <property type="match status" value="1"/>
</dbReference>
<dbReference type="Proteomes" id="UP000441609">
    <property type="component" value="Unassembled WGS sequence"/>
</dbReference>
<evidence type="ECO:0000313" key="13">
    <source>
        <dbReference type="EMBL" id="MRZ53174.1"/>
    </source>
</evidence>
<dbReference type="EC" id="3.4.24.-" evidence="11"/>
<dbReference type="Pfam" id="PF01431">
    <property type="entry name" value="Peptidase_M13"/>
    <property type="match status" value="1"/>
</dbReference>
<comment type="cofactor">
    <cofactor evidence="1">
        <name>Zn(2+)</name>
        <dbReference type="ChEBI" id="CHEBI:29105"/>
    </cofactor>
</comment>
<comment type="similarity">
    <text evidence="2">Belongs to the peptidase M13 family.</text>
</comment>
<organism evidence="13 17">
    <name type="scientific">Parabacteroides distasonis</name>
    <dbReference type="NCBI Taxonomy" id="823"/>
    <lineage>
        <taxon>Bacteria</taxon>
        <taxon>Pseudomonadati</taxon>
        <taxon>Bacteroidota</taxon>
        <taxon>Bacteroidia</taxon>
        <taxon>Bacteroidales</taxon>
        <taxon>Tannerellaceae</taxon>
        <taxon>Parabacteroides</taxon>
    </lineage>
</organism>
<evidence type="ECO:0000256" key="5">
    <source>
        <dbReference type="ARBA" id="ARBA00022801"/>
    </source>
</evidence>
<evidence type="ECO:0000256" key="3">
    <source>
        <dbReference type="ARBA" id="ARBA00022670"/>
    </source>
</evidence>
<dbReference type="Proteomes" id="UP000432516">
    <property type="component" value="Unassembled WGS sequence"/>
</dbReference>
<reference evidence="15 20" key="3">
    <citation type="submission" date="2020-04" db="EMBL/GenBank/DDBJ databases">
        <title>Complete Genomes and Methylome analysis of CBBP consortium that reverse antibiotic-induced susceptibility to vancomycin-resistant Enterococcus faecium infection.</title>
        <authorList>
            <person name="Fomenkov A."/>
            <person name="Zhang Z."/>
            <person name="Pamer E."/>
            <person name="Roberts R.J."/>
        </authorList>
    </citation>
    <scope>NUCLEOTIDE SEQUENCE [LARGE SCALE GENOMIC DNA]</scope>
    <source>
        <strain evidence="20">CBBP</strain>
        <strain evidence="15">CBBP-1</strain>
    </source>
</reference>
<gene>
    <name evidence="11" type="primary">pepO</name>
    <name evidence="11" type="ORF">ERS852380_00713</name>
    <name evidence="12" type="ORF">GKD67_16665</name>
    <name evidence="13" type="ORF">GKD68_00180</name>
    <name evidence="14" type="ORF">GKD70_13385</name>
    <name evidence="15" type="ORF">HHO38_01655</name>
</gene>
<sequence length="680" mass="76320">MRKRKMFPFLAAGIVALASCNTPQKEVVKIAAINPANMDTTVAAGTDFYEYACGGWIKNNPLKPEYARFGTFDQLLENNQEQLRVLIEELSATPHEAGSVAGKIGALYAMGLDSTKLNADGVAPIKEELAAINALATKSDVSKMVATLHKEGMAPFFALFVDADEKNSAMNIVQLYQAGIGMGDRDYYLLEDEGSAKMRDAYRAYINKLFTLAGSSPEQADAAVDAVMKIEKAIAEISYGREDLRDSQKNYNKLAYEDFKQIESPLDWDVYFESMGLAGLKELDAKQINFYKDMNKALQNTTVDEQKYYLAFNLLSAAAPYLSDDFVDADFEFYGKVMSGKQEQQPRWKRSLNTVNGALGEAVGEMYVEKYFPASSKEKMLTLVGNLQTALSERINGLEWMSDTTKAKAQEKLAAFTVKIGYPDKWRDYSGLEIKDDSYWANVRRSNIFDMAYQLADVDKPVDKSRWHMNPQTVNAYYNPTTNEICFPAAILQPPFFNPDADDAVNYGAIGVVIGHEMTHGFDDQGRNYDKDGNLIDWWTAEDAVRFKERADKLVDQYDQIIVIDTLHANGRFTLGENIADHGGLLVAHQAYLNSLKGKETPAPIDGFTNEQRFFLGYATLWGQNIRPEEIRRRTKIDPHSLGKWRVNAALRNIAPFYAAFDIKEGDPMFMAPADRVVIW</sequence>
<evidence type="ECO:0000259" key="9">
    <source>
        <dbReference type="Pfam" id="PF01431"/>
    </source>
</evidence>
<dbReference type="InterPro" id="IPR000718">
    <property type="entry name" value="Peptidase_M13"/>
</dbReference>
<dbReference type="GO" id="GO:0046872">
    <property type="term" value="F:metal ion binding"/>
    <property type="evidence" value="ECO:0007669"/>
    <property type="project" value="UniProtKB-KW"/>
</dbReference>
<dbReference type="CDD" id="cd08662">
    <property type="entry name" value="M13"/>
    <property type="match status" value="1"/>
</dbReference>
<evidence type="ECO:0000256" key="2">
    <source>
        <dbReference type="ARBA" id="ARBA00007357"/>
    </source>
</evidence>
<evidence type="ECO:0000313" key="14">
    <source>
        <dbReference type="EMBL" id="MSB74262.1"/>
    </source>
</evidence>
<dbReference type="PANTHER" id="PTHR11733:SF167">
    <property type="entry name" value="FI17812P1-RELATED"/>
    <property type="match status" value="1"/>
</dbReference>
<dbReference type="RefSeq" id="WP_009276336.1">
    <property type="nucleotide sequence ID" value="NZ_CABMKT010000002.1"/>
</dbReference>
<dbReference type="GO" id="GO:0016485">
    <property type="term" value="P:protein processing"/>
    <property type="evidence" value="ECO:0007669"/>
    <property type="project" value="TreeGrafter"/>
</dbReference>
<evidence type="ECO:0000313" key="20">
    <source>
        <dbReference type="Proteomes" id="UP000501982"/>
    </source>
</evidence>
<dbReference type="EMBL" id="CP051672">
    <property type="protein sequence ID" value="QJE27109.1"/>
    <property type="molecule type" value="Genomic_DNA"/>
</dbReference>
<evidence type="ECO:0000313" key="16">
    <source>
        <dbReference type="Proteomes" id="UP000095455"/>
    </source>
</evidence>
<dbReference type="InterPro" id="IPR042089">
    <property type="entry name" value="Peptidase_M13_dom_2"/>
</dbReference>
<dbReference type="PANTHER" id="PTHR11733">
    <property type="entry name" value="ZINC METALLOPROTEASE FAMILY M13 NEPRILYSIN-RELATED"/>
    <property type="match status" value="1"/>
</dbReference>
<dbReference type="EMBL" id="CYYK01000002">
    <property type="protein sequence ID" value="CUN61990.1"/>
    <property type="molecule type" value="Genomic_DNA"/>
</dbReference>
<evidence type="ECO:0000313" key="18">
    <source>
        <dbReference type="Proteomes" id="UP000441609"/>
    </source>
</evidence>
<accession>A0A173YEM0</accession>
<dbReference type="Proteomes" id="UP000461276">
    <property type="component" value="Unassembled WGS sequence"/>
</dbReference>
<dbReference type="InterPro" id="IPR018497">
    <property type="entry name" value="Peptidase_M13_C"/>
</dbReference>
<dbReference type="Proteomes" id="UP000501982">
    <property type="component" value="Chromosome"/>
</dbReference>
<dbReference type="Gene3D" id="1.10.1380.10">
    <property type="entry name" value="Neutral endopeptidase , domain2"/>
    <property type="match status" value="1"/>
</dbReference>
<dbReference type="EMBL" id="WKNE01000001">
    <property type="protein sequence ID" value="MRZ53174.1"/>
    <property type="molecule type" value="Genomic_DNA"/>
</dbReference>
<dbReference type="PROSITE" id="PS51257">
    <property type="entry name" value="PROKAR_LIPOPROTEIN"/>
    <property type="match status" value="1"/>
</dbReference>
<protein>
    <submittedName>
        <fullName evidence="15">M13 family metallopeptidase</fullName>
    </submittedName>
    <submittedName>
        <fullName evidence="13">M13 family peptidase</fullName>
    </submittedName>
    <submittedName>
        <fullName evidence="11">Neutral endopeptidase</fullName>
        <ecNumber evidence="11">3.4.24.-</ecNumber>
    </submittedName>
</protein>
<keyword evidence="3" id="KW-0645">Protease</keyword>
<keyword evidence="5 11" id="KW-0378">Hydrolase</keyword>
<feature type="chain" id="PRO_5039851153" evidence="8">
    <location>
        <begin position="19"/>
        <end position="680"/>
    </location>
</feature>
<evidence type="ECO:0000313" key="17">
    <source>
        <dbReference type="Proteomes" id="UP000432516"/>
    </source>
</evidence>